<dbReference type="Proteomes" id="UP000002051">
    <property type="component" value="Chromosome 2"/>
</dbReference>
<evidence type="ECO:0000313" key="2">
    <source>
        <dbReference type="EMBL" id="KEH39562.1"/>
    </source>
</evidence>
<reference evidence="2 4" key="2">
    <citation type="journal article" date="2014" name="BMC Genomics">
        <title>An improved genome release (version Mt4.0) for the model legume Medicago truncatula.</title>
        <authorList>
            <person name="Tang H."/>
            <person name="Krishnakumar V."/>
            <person name="Bidwell S."/>
            <person name="Rosen B."/>
            <person name="Chan A."/>
            <person name="Zhou S."/>
            <person name="Gentzbittel L."/>
            <person name="Childs K.L."/>
            <person name="Yandell M."/>
            <person name="Gundlach H."/>
            <person name="Mayer K.F."/>
            <person name="Schwartz D.C."/>
            <person name="Town C.D."/>
        </authorList>
    </citation>
    <scope>GENOME REANNOTATION</scope>
    <source>
        <strain evidence="2">A17</strain>
        <strain evidence="3 4">cv. Jemalong A17</strain>
    </source>
</reference>
<evidence type="ECO:0000313" key="3">
    <source>
        <dbReference type="EnsemblPlants" id="KEH39562"/>
    </source>
</evidence>
<organism evidence="2 4">
    <name type="scientific">Medicago truncatula</name>
    <name type="common">Barrel medic</name>
    <name type="synonym">Medicago tribuloides</name>
    <dbReference type="NCBI Taxonomy" id="3880"/>
    <lineage>
        <taxon>Eukaryota</taxon>
        <taxon>Viridiplantae</taxon>
        <taxon>Streptophyta</taxon>
        <taxon>Embryophyta</taxon>
        <taxon>Tracheophyta</taxon>
        <taxon>Spermatophyta</taxon>
        <taxon>Magnoliopsida</taxon>
        <taxon>eudicotyledons</taxon>
        <taxon>Gunneridae</taxon>
        <taxon>Pentapetalae</taxon>
        <taxon>rosids</taxon>
        <taxon>fabids</taxon>
        <taxon>Fabales</taxon>
        <taxon>Fabaceae</taxon>
        <taxon>Papilionoideae</taxon>
        <taxon>50 kb inversion clade</taxon>
        <taxon>NPAAA clade</taxon>
        <taxon>Hologalegina</taxon>
        <taxon>IRL clade</taxon>
        <taxon>Trifolieae</taxon>
        <taxon>Medicago</taxon>
    </lineage>
</organism>
<evidence type="ECO:0000313" key="4">
    <source>
        <dbReference type="Proteomes" id="UP000002051"/>
    </source>
</evidence>
<keyword evidence="1" id="KW-0472">Membrane</keyword>
<dbReference type="EnsemblPlants" id="KEH39562">
    <property type="protein sequence ID" value="KEH39562"/>
    <property type="gene ID" value="MTR_2g101983"/>
</dbReference>
<name>A0A072VCN7_MEDTR</name>
<keyword evidence="4" id="KW-1185">Reference proteome</keyword>
<sequence length="151" mass="16142">MENIGYIAFTGYTPKTETWSTNNKLSVNASVAVAGWLPCAHTVRSVYVLSIAGFGQLLLCACSSCCSAVAAVWCGSPPFAGLFFCFHWCRLLHFGTDAGVFSFLLAGFLVVAFLFLGGCGIPPICGTVFVLLFCLFGLFANVFVCLAPVRR</sequence>
<feature type="transmembrane region" description="Helical" evidence="1">
    <location>
        <begin position="94"/>
        <end position="116"/>
    </location>
</feature>
<evidence type="ECO:0000256" key="1">
    <source>
        <dbReference type="SAM" id="Phobius"/>
    </source>
</evidence>
<gene>
    <name evidence="2" type="ordered locus">MTR_2g101983</name>
</gene>
<keyword evidence="1 2" id="KW-0812">Transmembrane</keyword>
<feature type="transmembrane region" description="Helical" evidence="1">
    <location>
        <begin position="128"/>
        <end position="149"/>
    </location>
</feature>
<accession>A0A072VCN7</accession>
<dbReference type="EMBL" id="CM001218">
    <property type="protein sequence ID" value="KEH39562.1"/>
    <property type="molecule type" value="Genomic_DNA"/>
</dbReference>
<dbReference type="AlphaFoldDB" id="A0A072VCN7"/>
<dbReference type="HOGENOM" id="CLU_1734186_0_0_1"/>
<reference evidence="3" key="3">
    <citation type="submission" date="2015-04" db="UniProtKB">
        <authorList>
            <consortium name="EnsemblPlants"/>
        </authorList>
    </citation>
    <scope>IDENTIFICATION</scope>
    <source>
        <strain evidence="3">cv. Jemalong A17</strain>
    </source>
</reference>
<protein>
    <submittedName>
        <fullName evidence="2">Transmembrane protein, putative</fullName>
    </submittedName>
</protein>
<proteinExistence type="predicted"/>
<feature type="transmembrane region" description="Helical" evidence="1">
    <location>
        <begin position="46"/>
        <end position="73"/>
    </location>
</feature>
<reference evidence="2 4" key="1">
    <citation type="journal article" date="2011" name="Nature">
        <title>The Medicago genome provides insight into the evolution of rhizobial symbioses.</title>
        <authorList>
            <person name="Young N.D."/>
            <person name="Debelle F."/>
            <person name="Oldroyd G.E."/>
            <person name="Geurts R."/>
            <person name="Cannon S.B."/>
            <person name="Udvardi M.K."/>
            <person name="Benedito V.A."/>
            <person name="Mayer K.F."/>
            <person name="Gouzy J."/>
            <person name="Schoof H."/>
            <person name="Van de Peer Y."/>
            <person name="Proost S."/>
            <person name="Cook D.R."/>
            <person name="Meyers B.C."/>
            <person name="Spannagl M."/>
            <person name="Cheung F."/>
            <person name="De Mita S."/>
            <person name="Krishnakumar V."/>
            <person name="Gundlach H."/>
            <person name="Zhou S."/>
            <person name="Mudge J."/>
            <person name="Bharti A.K."/>
            <person name="Murray J.D."/>
            <person name="Naoumkina M.A."/>
            <person name="Rosen B."/>
            <person name="Silverstein K.A."/>
            <person name="Tang H."/>
            <person name="Rombauts S."/>
            <person name="Zhao P.X."/>
            <person name="Zhou P."/>
            <person name="Barbe V."/>
            <person name="Bardou P."/>
            <person name="Bechner M."/>
            <person name="Bellec A."/>
            <person name="Berger A."/>
            <person name="Berges H."/>
            <person name="Bidwell S."/>
            <person name="Bisseling T."/>
            <person name="Choisne N."/>
            <person name="Couloux A."/>
            <person name="Denny R."/>
            <person name="Deshpande S."/>
            <person name="Dai X."/>
            <person name="Doyle J.J."/>
            <person name="Dudez A.M."/>
            <person name="Farmer A.D."/>
            <person name="Fouteau S."/>
            <person name="Franken C."/>
            <person name="Gibelin C."/>
            <person name="Gish J."/>
            <person name="Goldstein S."/>
            <person name="Gonzalez A.J."/>
            <person name="Green P.J."/>
            <person name="Hallab A."/>
            <person name="Hartog M."/>
            <person name="Hua A."/>
            <person name="Humphray S.J."/>
            <person name="Jeong D.H."/>
            <person name="Jing Y."/>
            <person name="Jocker A."/>
            <person name="Kenton S.M."/>
            <person name="Kim D.J."/>
            <person name="Klee K."/>
            <person name="Lai H."/>
            <person name="Lang C."/>
            <person name="Lin S."/>
            <person name="Macmil S.L."/>
            <person name="Magdelenat G."/>
            <person name="Matthews L."/>
            <person name="McCorrison J."/>
            <person name="Monaghan E.L."/>
            <person name="Mun J.H."/>
            <person name="Najar F.Z."/>
            <person name="Nicholson C."/>
            <person name="Noirot C."/>
            <person name="O'Bleness M."/>
            <person name="Paule C.R."/>
            <person name="Poulain J."/>
            <person name="Prion F."/>
            <person name="Qin B."/>
            <person name="Qu C."/>
            <person name="Retzel E.F."/>
            <person name="Riddle C."/>
            <person name="Sallet E."/>
            <person name="Samain S."/>
            <person name="Samson N."/>
            <person name="Sanders I."/>
            <person name="Saurat O."/>
            <person name="Scarpelli C."/>
            <person name="Schiex T."/>
            <person name="Segurens B."/>
            <person name="Severin A.J."/>
            <person name="Sherrier D.J."/>
            <person name="Shi R."/>
            <person name="Sims S."/>
            <person name="Singer S.R."/>
            <person name="Sinharoy S."/>
            <person name="Sterck L."/>
            <person name="Viollet A."/>
            <person name="Wang B.B."/>
            <person name="Wang K."/>
            <person name="Wang M."/>
            <person name="Wang X."/>
            <person name="Warfsmann J."/>
            <person name="Weissenbach J."/>
            <person name="White D.D."/>
            <person name="White J.D."/>
            <person name="Wiley G.B."/>
            <person name="Wincker P."/>
            <person name="Xing Y."/>
            <person name="Yang L."/>
            <person name="Yao Z."/>
            <person name="Ying F."/>
            <person name="Zhai J."/>
            <person name="Zhou L."/>
            <person name="Zuber A."/>
            <person name="Denarie J."/>
            <person name="Dixon R.A."/>
            <person name="May G.D."/>
            <person name="Schwartz D.C."/>
            <person name="Rogers J."/>
            <person name="Quetier F."/>
            <person name="Town C.D."/>
            <person name="Roe B.A."/>
        </authorList>
    </citation>
    <scope>NUCLEOTIDE SEQUENCE [LARGE SCALE GENOMIC DNA]</scope>
    <source>
        <strain evidence="2">A17</strain>
        <strain evidence="3 4">cv. Jemalong A17</strain>
    </source>
</reference>
<keyword evidence="1" id="KW-1133">Transmembrane helix</keyword>